<dbReference type="RefSeq" id="WP_184654076.1">
    <property type="nucleotide sequence ID" value="NZ_JACHBU010000002.1"/>
</dbReference>
<gene>
    <name evidence="1" type="ORF">F4695_001082</name>
</gene>
<evidence type="ECO:0000313" key="1">
    <source>
        <dbReference type="EMBL" id="MBB6507750.1"/>
    </source>
</evidence>
<dbReference type="Proteomes" id="UP000585437">
    <property type="component" value="Unassembled WGS sequence"/>
</dbReference>
<name>A0A7X0JIB8_9HYPH</name>
<dbReference type="AlphaFoldDB" id="A0A7X0JIB8"/>
<reference evidence="1 2" key="1">
    <citation type="submission" date="2020-08" db="EMBL/GenBank/DDBJ databases">
        <title>The Agave Microbiome: Exploring the role of microbial communities in plant adaptations to desert environments.</title>
        <authorList>
            <person name="Partida-Martinez L.P."/>
        </authorList>
    </citation>
    <scope>NUCLEOTIDE SEQUENCE [LARGE SCALE GENOMIC DNA]</scope>
    <source>
        <strain evidence="1 2">AS3.12</strain>
    </source>
</reference>
<accession>A0A7X0JIB8</accession>
<protein>
    <recommendedName>
        <fullName evidence="3">DUF1217 domain-containing protein</fullName>
    </recommendedName>
</protein>
<evidence type="ECO:0008006" key="3">
    <source>
        <dbReference type="Google" id="ProtNLM"/>
    </source>
</evidence>
<comment type="caution">
    <text evidence="1">The sequence shown here is derived from an EMBL/GenBank/DDBJ whole genome shotgun (WGS) entry which is preliminary data.</text>
</comment>
<keyword evidence="2" id="KW-1185">Reference proteome</keyword>
<sequence>MTSTTLSTYTSYLIVNRDMKSSLDRVANQGTVARDTEYYEANIDKVTTADEFVDDYRLYSYAMKAYGLEEMTYGKAFMKKVLESDLSDTASFANSLTDKRYATMAAAFNFGTKTAEAQTSVQEDNLVKAYQDSFDQEEKDIQSEVDYYSKAIANITDVDDLLSNSRLKTYVLDSFGLDAKYTSTSYLKQVLTSDLEDPNSFANQTGSDKFVALAEAFNFQADGTVTDGDSAQTSGQIESLRLDYVYNKSTFPSDTLAAANQTYWETNISSMTSVDELVDDPRMVEYLTTAFSVKVQFTSTIRSLLTSDSAAATLGYTGVKAMFNFQSDGSIATGETAQNQTQLASTSTSYQTAFKANQEDAVTNAVTNYQTRISEVKSVDDFLSSNKDDDDDTNDDVTEIWDVALRAYGIDPADVSKSRLKDILASDPNDPKSYVNQLKDDRYVNLVKAFNFDAEGDIDTPLLVQSASVISNFATDYKTEQLKLLKGSAREKAEEAADKEIDYYNTQMQTITTAAELIADDRLVSFVLESKGIDPKSVTKDELKNMFSSDLDNPKSYVNSLANGVFAEIVASFNFDSEGNLSAQPVGTIQQRGDVLATVNNYKQQTLEEQEGESNEGVRLALYFERKAADVTSAYTILGDTALFEFFKTTFSMSDYISNMDTDQQASMIEKYVDISKLQDPDYVTKLIKQYTALYDSENSSTTSPALTLLTTTGTTRISSDTLLAVAQLSSK</sequence>
<dbReference type="InterPro" id="IPR010626">
    <property type="entry name" value="DUF1217"/>
</dbReference>
<dbReference type="SUPFAM" id="SSF158837">
    <property type="entry name" value="AGR C 984p-like"/>
    <property type="match status" value="5"/>
</dbReference>
<evidence type="ECO:0000313" key="2">
    <source>
        <dbReference type="Proteomes" id="UP000585437"/>
    </source>
</evidence>
<dbReference type="Gene3D" id="1.10.3700.10">
    <property type="entry name" value="AGR C 984p-like"/>
    <property type="match status" value="3"/>
</dbReference>
<proteinExistence type="predicted"/>
<dbReference type="EMBL" id="JACHBU010000002">
    <property type="protein sequence ID" value="MBB6507750.1"/>
    <property type="molecule type" value="Genomic_DNA"/>
</dbReference>
<dbReference type="InterPro" id="IPR023157">
    <property type="entry name" value="AGR-C-984p-like_sf"/>
</dbReference>
<organism evidence="1 2">
    <name type="scientific">Rhizobium soli</name>
    <dbReference type="NCBI Taxonomy" id="424798"/>
    <lineage>
        <taxon>Bacteria</taxon>
        <taxon>Pseudomonadati</taxon>
        <taxon>Pseudomonadota</taxon>
        <taxon>Alphaproteobacteria</taxon>
        <taxon>Hyphomicrobiales</taxon>
        <taxon>Rhizobiaceae</taxon>
        <taxon>Rhizobium/Agrobacterium group</taxon>
        <taxon>Rhizobium</taxon>
    </lineage>
</organism>
<dbReference type="Pfam" id="PF06748">
    <property type="entry name" value="DUF1217"/>
    <property type="match status" value="4"/>
</dbReference>